<keyword evidence="9 11" id="KW-0443">Lipid metabolism</keyword>
<protein>
    <recommendedName>
        <fullName evidence="6 11">1-acyl-sn-glycerol-3-phosphate acyltransferase</fullName>
        <ecNumber evidence="5 11">2.3.1.51</ecNumber>
    </recommendedName>
</protein>
<evidence type="ECO:0000313" key="14">
    <source>
        <dbReference type="Proteomes" id="UP000293398"/>
    </source>
</evidence>
<evidence type="ECO:0000256" key="4">
    <source>
        <dbReference type="ARBA" id="ARBA00008655"/>
    </source>
</evidence>
<dbReference type="EMBL" id="SHKO01000001">
    <property type="protein sequence ID" value="RZT99412.1"/>
    <property type="molecule type" value="Genomic_DNA"/>
</dbReference>
<evidence type="ECO:0000256" key="9">
    <source>
        <dbReference type="ARBA" id="ARBA00023098"/>
    </source>
</evidence>
<feature type="domain" description="Phospholipid/glycerol acyltransferase" evidence="12">
    <location>
        <begin position="68"/>
        <end position="180"/>
    </location>
</feature>
<keyword evidence="7 11" id="KW-0444">Lipid biosynthesis</keyword>
<evidence type="ECO:0000256" key="7">
    <source>
        <dbReference type="ARBA" id="ARBA00022516"/>
    </source>
</evidence>
<gene>
    <name evidence="13" type="ORF">EV681_1195</name>
</gene>
<dbReference type="AlphaFoldDB" id="A0A4Q7VSG1"/>
<evidence type="ECO:0000256" key="6">
    <source>
        <dbReference type="ARBA" id="ARBA00016139"/>
    </source>
</evidence>
<dbReference type="NCBIfam" id="TIGR00530">
    <property type="entry name" value="AGP_acyltrn"/>
    <property type="match status" value="1"/>
</dbReference>
<comment type="caution">
    <text evidence="13">The sequence shown here is derived from an EMBL/GenBank/DDBJ whole genome shotgun (WGS) entry which is preliminary data.</text>
</comment>
<evidence type="ECO:0000256" key="3">
    <source>
        <dbReference type="ARBA" id="ARBA00005189"/>
    </source>
</evidence>
<organism evidence="13 14">
    <name type="scientific">Advenella incenata</name>
    <dbReference type="NCBI Taxonomy" id="267800"/>
    <lineage>
        <taxon>Bacteria</taxon>
        <taxon>Pseudomonadati</taxon>
        <taxon>Pseudomonadota</taxon>
        <taxon>Betaproteobacteria</taxon>
        <taxon>Burkholderiales</taxon>
        <taxon>Alcaligenaceae</taxon>
    </lineage>
</organism>
<dbReference type="GO" id="GO:0016024">
    <property type="term" value="P:CDP-diacylglycerol biosynthetic process"/>
    <property type="evidence" value="ECO:0007669"/>
    <property type="project" value="UniProtKB-UniPathway"/>
</dbReference>
<evidence type="ECO:0000256" key="8">
    <source>
        <dbReference type="ARBA" id="ARBA00022679"/>
    </source>
</evidence>
<keyword evidence="8 11" id="KW-0808">Transferase</keyword>
<dbReference type="GO" id="GO:0003841">
    <property type="term" value="F:1-acylglycerol-3-phosphate O-acyltransferase activity"/>
    <property type="evidence" value="ECO:0007669"/>
    <property type="project" value="UniProtKB-UniRule"/>
</dbReference>
<dbReference type="GO" id="GO:0006654">
    <property type="term" value="P:phosphatidic acid biosynthetic process"/>
    <property type="evidence" value="ECO:0007669"/>
    <property type="project" value="TreeGrafter"/>
</dbReference>
<keyword evidence="14" id="KW-1185">Reference proteome</keyword>
<accession>A0A4Q7VSG1</accession>
<evidence type="ECO:0000256" key="1">
    <source>
        <dbReference type="ARBA" id="ARBA00001141"/>
    </source>
</evidence>
<comment type="pathway">
    <text evidence="2">Phospholipid metabolism; CDP-diacylglycerol biosynthesis; CDP-diacylglycerol from sn-glycerol 3-phosphate: step 2/3.</text>
</comment>
<dbReference type="InterPro" id="IPR002123">
    <property type="entry name" value="Plipid/glycerol_acylTrfase"/>
</dbReference>
<evidence type="ECO:0000259" key="12">
    <source>
        <dbReference type="SMART" id="SM00563"/>
    </source>
</evidence>
<dbReference type="SUPFAM" id="SSF69593">
    <property type="entry name" value="Glycerol-3-phosphate (1)-acyltransferase"/>
    <property type="match status" value="1"/>
</dbReference>
<keyword evidence="11" id="KW-0594">Phospholipid biosynthesis</keyword>
<comment type="catalytic activity">
    <reaction evidence="1 11">
        <text>a 1-acyl-sn-glycero-3-phosphate + an acyl-CoA = a 1,2-diacyl-sn-glycero-3-phosphate + CoA</text>
        <dbReference type="Rhea" id="RHEA:19709"/>
        <dbReference type="ChEBI" id="CHEBI:57287"/>
        <dbReference type="ChEBI" id="CHEBI:57970"/>
        <dbReference type="ChEBI" id="CHEBI:58342"/>
        <dbReference type="ChEBI" id="CHEBI:58608"/>
        <dbReference type="EC" id="2.3.1.51"/>
    </reaction>
</comment>
<sequence>MIAYLRFFVRAIFLILLLLSGLLTAAIALPFMNRPVQDAVTKAWSCCLMLVCGVKVVRHGTPIMSGPVLWVANHVSWIDIFILNSWRATSFIAKQEIRRWPVIGWLVARVGTVFIDRGQRQAIGRVSESMKRLFERNICVGLFPEGTTSDGLDVKPFSTSLFEPAMRAHVAIQPVALVFWYEGQRSGKMAFIGDQTLIGNIWVLLSARHVCVEVYCLPAVTQNGQPSPLGRAELAAQVRDAIRAKVAQG</sequence>
<dbReference type="EC" id="2.3.1.51" evidence="5 11"/>
<dbReference type="SMART" id="SM00563">
    <property type="entry name" value="PlsC"/>
    <property type="match status" value="1"/>
</dbReference>
<proteinExistence type="inferred from homology"/>
<keyword evidence="10 11" id="KW-0012">Acyltransferase</keyword>
<comment type="similarity">
    <text evidence="4 11">Belongs to the 1-acyl-sn-glycerol-3-phosphate acyltransferase family.</text>
</comment>
<dbReference type="PANTHER" id="PTHR10434">
    <property type="entry name" value="1-ACYL-SN-GLYCEROL-3-PHOSPHATE ACYLTRANSFERASE"/>
    <property type="match status" value="1"/>
</dbReference>
<dbReference type="CDD" id="cd07989">
    <property type="entry name" value="LPLAT_AGPAT-like"/>
    <property type="match status" value="1"/>
</dbReference>
<dbReference type="Pfam" id="PF01553">
    <property type="entry name" value="Acyltransferase"/>
    <property type="match status" value="1"/>
</dbReference>
<evidence type="ECO:0000256" key="10">
    <source>
        <dbReference type="ARBA" id="ARBA00023315"/>
    </source>
</evidence>
<dbReference type="Proteomes" id="UP000293398">
    <property type="component" value="Unassembled WGS sequence"/>
</dbReference>
<comment type="domain">
    <text evidence="11">The HXXXXD motif is essential for acyltransferase activity and may constitute the binding site for the phosphate moiety of the glycerol-3-phosphate.</text>
</comment>
<dbReference type="PANTHER" id="PTHR10434:SF64">
    <property type="entry name" value="1-ACYL-SN-GLYCEROL-3-PHOSPHATE ACYLTRANSFERASE-RELATED"/>
    <property type="match status" value="1"/>
</dbReference>
<keyword evidence="11" id="KW-1208">Phospholipid metabolism</keyword>
<comment type="pathway">
    <text evidence="3">Lipid metabolism.</text>
</comment>
<dbReference type="RefSeq" id="WP_321196639.1">
    <property type="nucleotide sequence ID" value="NZ_SHKO01000001.1"/>
</dbReference>
<dbReference type="UniPathway" id="UPA00557">
    <property type="reaction ID" value="UER00613"/>
</dbReference>
<dbReference type="InterPro" id="IPR004552">
    <property type="entry name" value="AGP_acyltrans"/>
</dbReference>
<evidence type="ECO:0000256" key="5">
    <source>
        <dbReference type="ARBA" id="ARBA00013211"/>
    </source>
</evidence>
<evidence type="ECO:0000256" key="11">
    <source>
        <dbReference type="RuleBase" id="RU361267"/>
    </source>
</evidence>
<name>A0A4Q7VSG1_9BURK</name>
<evidence type="ECO:0000313" key="13">
    <source>
        <dbReference type="EMBL" id="RZT99412.1"/>
    </source>
</evidence>
<dbReference type="GO" id="GO:0016020">
    <property type="term" value="C:membrane"/>
    <property type="evidence" value="ECO:0007669"/>
    <property type="project" value="InterPro"/>
</dbReference>
<reference evidence="13 14" key="1">
    <citation type="submission" date="2019-02" db="EMBL/GenBank/DDBJ databases">
        <title>Genomic Encyclopedia of Type Strains, Phase IV (KMG-IV): sequencing the most valuable type-strain genomes for metagenomic binning, comparative biology and taxonomic classification.</title>
        <authorList>
            <person name="Goeker M."/>
        </authorList>
    </citation>
    <scope>NUCLEOTIDE SEQUENCE [LARGE SCALE GENOMIC DNA]</scope>
    <source>
        <strain evidence="13 14">DSM 23814</strain>
    </source>
</reference>
<evidence type="ECO:0000256" key="2">
    <source>
        <dbReference type="ARBA" id="ARBA00004728"/>
    </source>
</evidence>